<dbReference type="STRING" id="1055723.SAMN05216293_0712"/>
<reference evidence="2 3" key="1">
    <citation type="submission" date="2016-11" db="EMBL/GenBank/DDBJ databases">
        <authorList>
            <person name="Varghese N."/>
            <person name="Submissions S."/>
        </authorList>
    </citation>
    <scope>NUCLEOTIDE SEQUENCE [LARGE SCALE GENOMIC DNA]</scope>
    <source>
        <strain evidence="2 3">CGMCC 1.12174</strain>
        <strain evidence="1 4">DSM 26351</strain>
    </source>
</reference>
<dbReference type="Gene3D" id="3.40.50.10320">
    <property type="entry name" value="LmbE-like"/>
    <property type="match status" value="1"/>
</dbReference>
<dbReference type="Proteomes" id="UP000198940">
    <property type="component" value="Unassembled WGS sequence"/>
</dbReference>
<dbReference type="PANTHER" id="PTHR12993">
    <property type="entry name" value="N-ACETYLGLUCOSAMINYL-PHOSPHATIDYLINOSITOL DE-N-ACETYLASE-RELATED"/>
    <property type="match status" value="1"/>
</dbReference>
<keyword evidence="4" id="KW-1185">Reference proteome</keyword>
<comment type="caution">
    <text evidence="2">The sequence shown here is derived from an EMBL/GenBank/DDBJ whole genome shotgun (WGS) entry which is preliminary data.</text>
</comment>
<evidence type="ECO:0000313" key="1">
    <source>
        <dbReference type="EMBL" id="SFB74906.1"/>
    </source>
</evidence>
<dbReference type="InterPro" id="IPR024078">
    <property type="entry name" value="LmbE-like_dom_sf"/>
</dbReference>
<protein>
    <submittedName>
        <fullName evidence="2">N-acetylglucosaminyl deacetylase, LmbE family</fullName>
    </submittedName>
</protein>
<gene>
    <name evidence="1" type="ORF">SAMN04487891_10237</name>
    <name evidence="2" type="ORF">SAMN05216293_0712</name>
</gene>
<evidence type="ECO:0000313" key="2">
    <source>
        <dbReference type="EMBL" id="SHK30283.1"/>
    </source>
</evidence>
<evidence type="ECO:0000313" key="4">
    <source>
        <dbReference type="Proteomes" id="UP000198940"/>
    </source>
</evidence>
<dbReference type="SUPFAM" id="SSF102588">
    <property type="entry name" value="LmbE-like"/>
    <property type="match status" value="1"/>
</dbReference>
<dbReference type="PANTHER" id="PTHR12993:SF11">
    <property type="entry name" value="N-ACETYLGLUCOSAMINYL-PHOSPHATIDYLINOSITOL DE-N-ACETYLASE"/>
    <property type="match status" value="1"/>
</dbReference>
<sequence length="220" mass="25694">MKTLKTTDKKNILVIVAHPDDETLWCGGTLLMYPEHHWFVACLCRKNDPDRGPKFKKALAIYKAEGCMGDLDDGVEQRPLNKNVVKKAILDLLPNQNFDLVLTHSPTGEYTRHVRHEEIGRAVIELWNEQKISTDELWTFAFEDGHKKYYPQAIRAANIHQTLPKSIWKEKYRIITEVYGFKKTGFEAKTTPKEEAFWKFDDRIDVQKWLEHEGIQQQPT</sequence>
<accession>A0A1M6RCV5</accession>
<name>A0A1M6RCV5_9FLAO</name>
<dbReference type="AlphaFoldDB" id="A0A1M6RCV5"/>
<proteinExistence type="predicted"/>
<dbReference type="Proteomes" id="UP000184031">
    <property type="component" value="Unassembled WGS sequence"/>
</dbReference>
<dbReference type="InterPro" id="IPR003737">
    <property type="entry name" value="GlcNAc_PI_deacetylase-related"/>
</dbReference>
<dbReference type="Pfam" id="PF02585">
    <property type="entry name" value="PIG-L"/>
    <property type="match status" value="1"/>
</dbReference>
<dbReference type="EMBL" id="FRAT01000002">
    <property type="protein sequence ID" value="SHK30283.1"/>
    <property type="molecule type" value="Genomic_DNA"/>
</dbReference>
<dbReference type="EMBL" id="FOKU01000002">
    <property type="protein sequence ID" value="SFB74906.1"/>
    <property type="molecule type" value="Genomic_DNA"/>
</dbReference>
<organism evidence="2 3">
    <name type="scientific">Flagellimonas taeanensis</name>
    <dbReference type="NCBI Taxonomy" id="1005926"/>
    <lineage>
        <taxon>Bacteria</taxon>
        <taxon>Pseudomonadati</taxon>
        <taxon>Bacteroidota</taxon>
        <taxon>Flavobacteriia</taxon>
        <taxon>Flavobacteriales</taxon>
        <taxon>Flavobacteriaceae</taxon>
        <taxon>Flagellimonas</taxon>
    </lineage>
</organism>
<dbReference type="OrthoDB" id="9790023at2"/>
<dbReference type="RefSeq" id="WP_072876971.1">
    <property type="nucleotide sequence ID" value="NZ_FOKU01000002.1"/>
</dbReference>
<dbReference type="GO" id="GO:0016811">
    <property type="term" value="F:hydrolase activity, acting on carbon-nitrogen (but not peptide) bonds, in linear amides"/>
    <property type="evidence" value="ECO:0007669"/>
    <property type="project" value="TreeGrafter"/>
</dbReference>
<evidence type="ECO:0000313" key="3">
    <source>
        <dbReference type="Proteomes" id="UP000184031"/>
    </source>
</evidence>